<evidence type="ECO:0000313" key="3">
    <source>
        <dbReference type="EMBL" id="GAA0968576.1"/>
    </source>
</evidence>
<evidence type="ECO:0000313" key="4">
    <source>
        <dbReference type="Proteomes" id="UP001500665"/>
    </source>
</evidence>
<protein>
    <recommendedName>
        <fullName evidence="2">Tyr recombinase domain-containing protein</fullName>
    </recommendedName>
</protein>
<organism evidence="3 4">
    <name type="scientific">Actinocorallia libanotica</name>
    <dbReference type="NCBI Taxonomy" id="46162"/>
    <lineage>
        <taxon>Bacteria</taxon>
        <taxon>Bacillati</taxon>
        <taxon>Actinomycetota</taxon>
        <taxon>Actinomycetes</taxon>
        <taxon>Streptosporangiales</taxon>
        <taxon>Thermomonosporaceae</taxon>
        <taxon>Actinocorallia</taxon>
    </lineage>
</organism>
<keyword evidence="1" id="KW-0233">DNA recombination</keyword>
<accession>A0ABP4CGB9</accession>
<sequence length="68" mass="7103">MTRRAAQAGIPDITAHDFRHTFISDLLAAGVDIATVQSLAGHESATTTAGYDRRPAAARRAAVDLLAA</sequence>
<proteinExistence type="predicted"/>
<dbReference type="InterPro" id="IPR011010">
    <property type="entry name" value="DNA_brk_join_enz"/>
</dbReference>
<evidence type="ECO:0000256" key="1">
    <source>
        <dbReference type="ARBA" id="ARBA00023172"/>
    </source>
</evidence>
<reference evidence="4" key="1">
    <citation type="journal article" date="2019" name="Int. J. Syst. Evol. Microbiol.">
        <title>The Global Catalogue of Microorganisms (GCM) 10K type strain sequencing project: providing services to taxonomists for standard genome sequencing and annotation.</title>
        <authorList>
            <consortium name="The Broad Institute Genomics Platform"/>
            <consortium name="The Broad Institute Genome Sequencing Center for Infectious Disease"/>
            <person name="Wu L."/>
            <person name="Ma J."/>
        </authorList>
    </citation>
    <scope>NUCLEOTIDE SEQUENCE [LARGE SCALE GENOMIC DNA]</scope>
    <source>
        <strain evidence="4">JCM 10696</strain>
    </source>
</reference>
<dbReference type="Pfam" id="PF00589">
    <property type="entry name" value="Phage_integrase"/>
    <property type="match status" value="1"/>
</dbReference>
<dbReference type="PROSITE" id="PS51898">
    <property type="entry name" value="TYR_RECOMBINASE"/>
    <property type="match status" value="1"/>
</dbReference>
<dbReference type="InterPro" id="IPR013762">
    <property type="entry name" value="Integrase-like_cat_sf"/>
</dbReference>
<gene>
    <name evidence="3" type="ORF">GCM10009550_74160</name>
</gene>
<name>A0ABP4CGB9_9ACTN</name>
<dbReference type="Gene3D" id="1.10.443.10">
    <property type="entry name" value="Intergrase catalytic core"/>
    <property type="match status" value="1"/>
</dbReference>
<dbReference type="InterPro" id="IPR002104">
    <property type="entry name" value="Integrase_catalytic"/>
</dbReference>
<dbReference type="EMBL" id="BAAAHH010000057">
    <property type="protein sequence ID" value="GAA0968576.1"/>
    <property type="molecule type" value="Genomic_DNA"/>
</dbReference>
<dbReference type="RefSeq" id="WP_425544199.1">
    <property type="nucleotide sequence ID" value="NZ_BAAAHH010000057.1"/>
</dbReference>
<dbReference type="SUPFAM" id="SSF56349">
    <property type="entry name" value="DNA breaking-rejoining enzymes"/>
    <property type="match status" value="1"/>
</dbReference>
<dbReference type="CDD" id="cd00397">
    <property type="entry name" value="DNA_BRE_C"/>
    <property type="match status" value="1"/>
</dbReference>
<keyword evidence="4" id="KW-1185">Reference proteome</keyword>
<dbReference type="Proteomes" id="UP001500665">
    <property type="component" value="Unassembled WGS sequence"/>
</dbReference>
<comment type="caution">
    <text evidence="3">The sequence shown here is derived from an EMBL/GenBank/DDBJ whole genome shotgun (WGS) entry which is preliminary data.</text>
</comment>
<feature type="domain" description="Tyr recombinase" evidence="2">
    <location>
        <begin position="1"/>
        <end position="65"/>
    </location>
</feature>
<evidence type="ECO:0000259" key="2">
    <source>
        <dbReference type="PROSITE" id="PS51898"/>
    </source>
</evidence>